<proteinExistence type="predicted"/>
<organism evidence="1 2">
    <name type="scientific">Luteitalea pratensis</name>
    <dbReference type="NCBI Taxonomy" id="1855912"/>
    <lineage>
        <taxon>Bacteria</taxon>
        <taxon>Pseudomonadati</taxon>
        <taxon>Acidobacteriota</taxon>
        <taxon>Vicinamibacteria</taxon>
        <taxon>Vicinamibacterales</taxon>
        <taxon>Vicinamibacteraceae</taxon>
        <taxon>Luteitalea</taxon>
    </lineage>
</organism>
<sequence>MRLRTRRHLGFITSVGAMLVLGTSLTLASIHGTLDGNR</sequence>
<dbReference type="EMBL" id="CP015136">
    <property type="protein sequence ID" value="AMY07772.1"/>
    <property type="molecule type" value="Genomic_DNA"/>
</dbReference>
<evidence type="ECO:0000313" key="1">
    <source>
        <dbReference type="EMBL" id="AMY07772.1"/>
    </source>
</evidence>
<accession>A0A143PGQ7</accession>
<protein>
    <submittedName>
        <fullName evidence="1">Uncharacterized protein</fullName>
    </submittedName>
</protein>
<dbReference type="STRING" id="1855912.LuPra_00953"/>
<dbReference type="AlphaFoldDB" id="A0A143PGQ7"/>
<dbReference type="KEGG" id="abac:LuPra_00953"/>
<reference evidence="2" key="2">
    <citation type="submission" date="2016-04" db="EMBL/GenBank/DDBJ databases">
        <title>First Complete Genome Sequence of a Subdivision 6 Acidobacterium.</title>
        <authorList>
            <person name="Huang S."/>
            <person name="Vieira S."/>
            <person name="Bunk B."/>
            <person name="Riedel T."/>
            <person name="Sproeer C."/>
            <person name="Overmann J."/>
        </authorList>
    </citation>
    <scope>NUCLEOTIDE SEQUENCE [LARGE SCALE GENOMIC DNA]</scope>
    <source>
        <strain evidence="2">DSM 100886 HEG_-6_39</strain>
    </source>
</reference>
<keyword evidence="2" id="KW-1185">Reference proteome</keyword>
<reference evidence="1 2" key="1">
    <citation type="journal article" date="2016" name="Genome Announc.">
        <title>First Complete Genome Sequence of a Subdivision 6 Acidobacterium Strain.</title>
        <authorList>
            <person name="Huang S."/>
            <person name="Vieira S."/>
            <person name="Bunk B."/>
            <person name="Riedel T."/>
            <person name="Sproer C."/>
            <person name="Overmann J."/>
        </authorList>
    </citation>
    <scope>NUCLEOTIDE SEQUENCE [LARGE SCALE GENOMIC DNA]</scope>
    <source>
        <strain evidence="2">DSM 100886 HEG_-6_39</strain>
    </source>
</reference>
<dbReference type="Proteomes" id="UP000076079">
    <property type="component" value="Chromosome"/>
</dbReference>
<evidence type="ECO:0000313" key="2">
    <source>
        <dbReference type="Proteomes" id="UP000076079"/>
    </source>
</evidence>
<name>A0A143PGQ7_LUTPR</name>
<gene>
    <name evidence="1" type="ORF">LuPra_00953</name>
</gene>